<evidence type="ECO:0000256" key="1">
    <source>
        <dbReference type="SAM" id="MobiDB-lite"/>
    </source>
</evidence>
<evidence type="ECO:0000313" key="2">
    <source>
        <dbReference type="EMBL" id="GFU04049.1"/>
    </source>
</evidence>
<name>A0A8X6U8R1_NEPPI</name>
<keyword evidence="3" id="KW-1185">Reference proteome</keyword>
<feature type="region of interest" description="Disordered" evidence="1">
    <location>
        <begin position="1"/>
        <end position="20"/>
    </location>
</feature>
<protein>
    <submittedName>
        <fullName evidence="2">Uncharacterized protein</fullName>
    </submittedName>
</protein>
<gene>
    <name evidence="2" type="ORF">NPIL_493971</name>
</gene>
<sequence length="109" mass="12986">MTNEPRRRGPGSRDPRVWQHHMRQEIEKLLDREKIGRSEKGRLRIGVRVVPRLRRWTKWRLPTRPASFSCHEEDLFLIVLDEDIDPIIRRAETSLNKTGRTALHGMQNK</sequence>
<evidence type="ECO:0000313" key="3">
    <source>
        <dbReference type="Proteomes" id="UP000887013"/>
    </source>
</evidence>
<dbReference type="AlphaFoldDB" id="A0A8X6U8R1"/>
<organism evidence="2 3">
    <name type="scientific">Nephila pilipes</name>
    <name type="common">Giant wood spider</name>
    <name type="synonym">Nephila maculata</name>
    <dbReference type="NCBI Taxonomy" id="299642"/>
    <lineage>
        <taxon>Eukaryota</taxon>
        <taxon>Metazoa</taxon>
        <taxon>Ecdysozoa</taxon>
        <taxon>Arthropoda</taxon>
        <taxon>Chelicerata</taxon>
        <taxon>Arachnida</taxon>
        <taxon>Araneae</taxon>
        <taxon>Araneomorphae</taxon>
        <taxon>Entelegynae</taxon>
        <taxon>Araneoidea</taxon>
        <taxon>Nephilidae</taxon>
        <taxon>Nephila</taxon>
    </lineage>
</organism>
<proteinExistence type="predicted"/>
<comment type="caution">
    <text evidence="2">The sequence shown here is derived from an EMBL/GenBank/DDBJ whole genome shotgun (WGS) entry which is preliminary data.</text>
</comment>
<dbReference type="OrthoDB" id="10503123at2759"/>
<accession>A0A8X6U8R1</accession>
<reference evidence="2" key="1">
    <citation type="submission" date="2020-08" db="EMBL/GenBank/DDBJ databases">
        <title>Multicomponent nature underlies the extraordinary mechanical properties of spider dragline silk.</title>
        <authorList>
            <person name="Kono N."/>
            <person name="Nakamura H."/>
            <person name="Mori M."/>
            <person name="Yoshida Y."/>
            <person name="Ohtoshi R."/>
            <person name="Malay A.D."/>
            <person name="Moran D.A.P."/>
            <person name="Tomita M."/>
            <person name="Numata K."/>
            <person name="Arakawa K."/>
        </authorList>
    </citation>
    <scope>NUCLEOTIDE SEQUENCE</scope>
</reference>
<dbReference type="Proteomes" id="UP000887013">
    <property type="component" value="Unassembled WGS sequence"/>
</dbReference>
<dbReference type="EMBL" id="BMAW01027786">
    <property type="protein sequence ID" value="GFU04049.1"/>
    <property type="molecule type" value="Genomic_DNA"/>
</dbReference>